<dbReference type="Gene3D" id="2.160.20.10">
    <property type="entry name" value="Single-stranded right-handed beta-helix, Pectin lyase-like"/>
    <property type="match status" value="1"/>
</dbReference>
<gene>
    <name evidence="2" type="ORF">PDE_08805</name>
</gene>
<evidence type="ECO:0000313" key="2">
    <source>
        <dbReference type="EMBL" id="EPS33843.1"/>
    </source>
</evidence>
<organism evidence="2 3">
    <name type="scientific">Penicillium oxalicum (strain 114-2 / CGMCC 5302)</name>
    <name type="common">Penicillium decumbens</name>
    <dbReference type="NCBI Taxonomy" id="933388"/>
    <lineage>
        <taxon>Eukaryota</taxon>
        <taxon>Fungi</taxon>
        <taxon>Dikarya</taxon>
        <taxon>Ascomycota</taxon>
        <taxon>Pezizomycotina</taxon>
        <taxon>Eurotiomycetes</taxon>
        <taxon>Eurotiomycetidae</taxon>
        <taxon>Eurotiales</taxon>
        <taxon>Aspergillaceae</taxon>
        <taxon>Penicillium</taxon>
    </lineage>
</organism>
<feature type="region of interest" description="Disordered" evidence="1">
    <location>
        <begin position="235"/>
        <end position="256"/>
    </location>
</feature>
<name>S8B4W7_PENO1</name>
<accession>S8B4W7</accession>
<sequence>MDADFTIAPVTVAKDGTGQFTAIGEAVSYAQGKGIPTVTVLSGTYPAFTIKSTPSVAIVAQASSKNDFTKNQVTVASDGTALTVNADVAGLTIENVNFLNSGTSKSAVSLQGNKIGFYQCQFISSGGPAIRGNQAQAVIANSYIEAPTDLIDGASDIYIFNTVIVPTTSSSTVVYIEGSMPDGGATVVVDRSKIISKPGNSIIDVYLAAANEPGAQILYRDSSLGALITPTGVKVDPKTQNGNEYDEYQNTGPGAYSNNAAARSPYVTEIGSGNLEPFSIGAVTGPDTSWIDPAILAAIESADVSSTSSGPGGGRSSGNDGSGSTGSGSSGSDSGGTGTSSSAGDPDSSDSGTGGTSSDSSGSGSGSGSVDQVQALVAQGLVAQDQEPLALAQVLAQETQGLVAQAQEPLVALAQGLAQETQGLVALALEAQDQVPAQGLGPGRMVPATVDQVQALAAQVQGAQDLDQAQEVRVQETQVRTQVLTPLGSSTSSGGSGDGSTGSSSGSNSGTGADGSSVNGDGTGSSSGNDADSSANPNGSDPAPESSGGNGSDPSTPGSVVLSGTSITTITGSPTTSIITPTITIEIAPDALTVASTTTAVIAATSTVTGGPATTIIVIDIDNLSIGGTQTTTVYVTVTRTIAETTITSTKTITKTNVQAPLIAASEPDLAITTMIGNGTFIQTLMPTTVLATITSTSTDFTTTTLSCTPRQQKRGLLPPRSVRQRQNASNRSTMTKYVATSTVSVPGPIETVTRPVTKTRTVDAKTATMLVTTTMTSVVYTTVPDGTVTITSTRTAGPSENVRAAEKSAADLAPGSIKTATQTVEVTAAPSTSTATVTEMVTVDTDFSTSMVTNEMVTLTKTPSVTVTSQQTIKSTRLVSVVSTVIVTQTADNASVCPT</sequence>
<proteinExistence type="predicted"/>
<dbReference type="HOGENOM" id="CLU_321854_0_0_1"/>
<dbReference type="eggNOG" id="ENOG502QSQ4">
    <property type="taxonomic scope" value="Eukaryota"/>
</dbReference>
<feature type="region of interest" description="Disordered" evidence="1">
    <location>
        <begin position="302"/>
        <end position="370"/>
    </location>
</feature>
<feature type="compositionally biased region" description="Low complexity" evidence="1">
    <location>
        <begin position="563"/>
        <end position="575"/>
    </location>
</feature>
<dbReference type="STRING" id="933388.S8B4W7"/>
<reference evidence="2 3" key="1">
    <citation type="journal article" date="2013" name="PLoS ONE">
        <title>Genomic and secretomic analyses reveal unique features of the lignocellulolytic enzyme system of Penicillium decumbens.</title>
        <authorList>
            <person name="Liu G."/>
            <person name="Zhang L."/>
            <person name="Wei X."/>
            <person name="Zou G."/>
            <person name="Qin Y."/>
            <person name="Ma L."/>
            <person name="Li J."/>
            <person name="Zheng H."/>
            <person name="Wang S."/>
            <person name="Wang C."/>
            <person name="Xun L."/>
            <person name="Zhao G.-P."/>
            <person name="Zhou Z."/>
            <person name="Qu Y."/>
        </authorList>
    </citation>
    <scope>NUCLEOTIDE SEQUENCE [LARGE SCALE GENOMIC DNA]</scope>
    <source>
        <strain evidence="3">114-2 / CGMCC 5302</strain>
    </source>
</reference>
<feature type="compositionally biased region" description="Polar residues" evidence="1">
    <location>
        <begin position="238"/>
        <end position="256"/>
    </location>
</feature>
<evidence type="ECO:0000313" key="3">
    <source>
        <dbReference type="Proteomes" id="UP000019376"/>
    </source>
</evidence>
<dbReference type="AlphaFoldDB" id="S8B4W7"/>
<feature type="region of interest" description="Disordered" evidence="1">
    <location>
        <begin position="480"/>
        <end position="575"/>
    </location>
</feature>
<dbReference type="OrthoDB" id="1546079at2759"/>
<feature type="compositionally biased region" description="Gly residues" evidence="1">
    <location>
        <begin position="310"/>
        <end position="338"/>
    </location>
</feature>
<feature type="compositionally biased region" description="Low complexity" evidence="1">
    <location>
        <begin position="501"/>
        <end position="538"/>
    </location>
</feature>
<protein>
    <submittedName>
        <fullName evidence="2">Putative pectin methylesterase</fullName>
    </submittedName>
</protein>
<dbReference type="EMBL" id="KB644415">
    <property type="protein sequence ID" value="EPS33843.1"/>
    <property type="molecule type" value="Genomic_DNA"/>
</dbReference>
<dbReference type="Proteomes" id="UP000019376">
    <property type="component" value="Unassembled WGS sequence"/>
</dbReference>
<feature type="compositionally biased region" description="Low complexity" evidence="1">
    <location>
        <begin position="480"/>
        <end position="493"/>
    </location>
</feature>
<dbReference type="InterPro" id="IPR011050">
    <property type="entry name" value="Pectin_lyase_fold/virulence"/>
</dbReference>
<evidence type="ECO:0000256" key="1">
    <source>
        <dbReference type="SAM" id="MobiDB-lite"/>
    </source>
</evidence>
<dbReference type="InterPro" id="IPR012334">
    <property type="entry name" value="Pectin_lyas_fold"/>
</dbReference>
<feature type="compositionally biased region" description="Low complexity" evidence="1">
    <location>
        <begin position="339"/>
        <end position="362"/>
    </location>
</feature>
<dbReference type="SUPFAM" id="SSF51126">
    <property type="entry name" value="Pectin lyase-like"/>
    <property type="match status" value="1"/>
</dbReference>
<keyword evidence="3" id="KW-1185">Reference proteome</keyword>